<dbReference type="GO" id="GO:0046872">
    <property type="term" value="F:metal ion binding"/>
    <property type="evidence" value="ECO:0007669"/>
    <property type="project" value="UniProtKB-KW"/>
</dbReference>
<evidence type="ECO:0000256" key="2">
    <source>
        <dbReference type="ARBA" id="ARBA00022723"/>
    </source>
</evidence>
<dbReference type="InterPro" id="IPR004294">
    <property type="entry name" value="Carotenoid_Oase"/>
</dbReference>
<dbReference type="PANTHER" id="PTHR10543">
    <property type="entry name" value="BETA-CAROTENE DIOXYGENASE"/>
    <property type="match status" value="1"/>
</dbReference>
<evidence type="ECO:0000256" key="1">
    <source>
        <dbReference type="ARBA" id="ARBA00006787"/>
    </source>
</evidence>
<dbReference type="EMBL" id="CAMAPF010000051">
    <property type="protein sequence ID" value="CAH9085572.1"/>
    <property type="molecule type" value="Genomic_DNA"/>
</dbReference>
<dbReference type="EMBL" id="CAMAPF010000928">
    <property type="protein sequence ID" value="CAH9122891.1"/>
    <property type="molecule type" value="Genomic_DNA"/>
</dbReference>
<dbReference type="GO" id="GO:0016121">
    <property type="term" value="P:carotene catabolic process"/>
    <property type="evidence" value="ECO:0007669"/>
    <property type="project" value="TreeGrafter"/>
</dbReference>
<evidence type="ECO:0000313" key="10">
    <source>
        <dbReference type="EMBL" id="CAH9122891.1"/>
    </source>
</evidence>
<feature type="binding site" evidence="8">
    <location>
        <position position="228"/>
    </location>
    <ligand>
        <name>Fe cation</name>
        <dbReference type="ChEBI" id="CHEBI:24875"/>
        <note>catalytic</note>
    </ligand>
</feature>
<proteinExistence type="inferred from homology"/>
<dbReference type="PANTHER" id="PTHR10543:SF89">
    <property type="entry name" value="CAROTENOID 9,10(9',10')-CLEAVAGE DIOXYGENASE 1"/>
    <property type="match status" value="1"/>
</dbReference>
<evidence type="ECO:0000256" key="7">
    <source>
        <dbReference type="ARBA" id="ARBA00048709"/>
    </source>
</evidence>
<feature type="binding site" evidence="8">
    <location>
        <position position="342"/>
    </location>
    <ligand>
        <name>Fe cation</name>
        <dbReference type="ChEBI" id="CHEBI:24875"/>
        <note>catalytic</note>
    </ligand>
</feature>
<dbReference type="AlphaFoldDB" id="A0AAV0EGP8"/>
<keyword evidence="3" id="KW-0223">Dioxygenase</keyword>
<feature type="binding site" evidence="8">
    <location>
        <position position="532"/>
    </location>
    <ligand>
        <name>Fe cation</name>
        <dbReference type="ChEBI" id="CHEBI:24875"/>
        <note>catalytic</note>
    </ligand>
</feature>
<evidence type="ECO:0000256" key="6">
    <source>
        <dbReference type="ARBA" id="ARBA00039084"/>
    </source>
</evidence>
<protein>
    <recommendedName>
        <fullName evidence="6">carotenoid 9,10-dioxygenase</fullName>
        <ecNumber evidence="6">1.14.99.n4</ecNumber>
    </recommendedName>
</protein>
<keyword evidence="5 8" id="KW-0408">Iron</keyword>
<reference evidence="10" key="1">
    <citation type="submission" date="2022-07" db="EMBL/GenBank/DDBJ databases">
        <authorList>
            <person name="Macas J."/>
            <person name="Novak P."/>
            <person name="Neumann P."/>
        </authorList>
    </citation>
    <scope>NUCLEOTIDE SEQUENCE</scope>
</reference>
<comment type="catalytic activity">
    <reaction evidence="7">
        <text>all-trans-zeaxanthin + 2 O2 = 4,9-dimethyldodeca-2,4,6,8,10-pentaenedial + 2 (3R)-hydroxy-beta-ionone</text>
        <dbReference type="Rhea" id="RHEA:26393"/>
        <dbReference type="ChEBI" id="CHEBI:15379"/>
        <dbReference type="ChEBI" id="CHEBI:27547"/>
        <dbReference type="ChEBI" id="CHEBI:53171"/>
        <dbReference type="ChEBI" id="CHEBI:53173"/>
        <dbReference type="EC" id="1.14.99.n4"/>
    </reaction>
</comment>
<gene>
    <name evidence="10" type="ORF">CEPIT_LOCUS24802</name>
    <name evidence="9" type="ORF">CEPIT_LOCUS9377</name>
</gene>
<organism evidence="10 11">
    <name type="scientific">Cuscuta epithymum</name>
    <dbReference type="NCBI Taxonomy" id="186058"/>
    <lineage>
        <taxon>Eukaryota</taxon>
        <taxon>Viridiplantae</taxon>
        <taxon>Streptophyta</taxon>
        <taxon>Embryophyta</taxon>
        <taxon>Tracheophyta</taxon>
        <taxon>Spermatophyta</taxon>
        <taxon>Magnoliopsida</taxon>
        <taxon>eudicotyledons</taxon>
        <taxon>Gunneridae</taxon>
        <taxon>Pentapetalae</taxon>
        <taxon>asterids</taxon>
        <taxon>lamiids</taxon>
        <taxon>Solanales</taxon>
        <taxon>Convolvulaceae</taxon>
        <taxon>Cuscuteae</taxon>
        <taxon>Cuscuta</taxon>
        <taxon>Cuscuta subgen. Cuscuta</taxon>
    </lineage>
</organism>
<comment type="cofactor">
    <cofactor evidence="8">
        <name>Fe(2+)</name>
        <dbReference type="ChEBI" id="CHEBI:29033"/>
    </cofactor>
    <text evidence="8">Binds 1 Fe(2+) ion per subunit.</text>
</comment>
<evidence type="ECO:0000256" key="8">
    <source>
        <dbReference type="PIRSR" id="PIRSR604294-1"/>
    </source>
</evidence>
<comment type="similarity">
    <text evidence="1">Belongs to the carotenoid oxygenase family.</text>
</comment>
<evidence type="ECO:0000256" key="5">
    <source>
        <dbReference type="ARBA" id="ARBA00023004"/>
    </source>
</evidence>
<feature type="binding site" evidence="8">
    <location>
        <position position="276"/>
    </location>
    <ligand>
        <name>Fe cation</name>
        <dbReference type="ChEBI" id="CHEBI:24875"/>
        <note>catalytic</note>
    </ligand>
</feature>
<comment type="caution">
    <text evidence="10">The sequence shown here is derived from an EMBL/GenBank/DDBJ whole genome shotgun (WGS) entry which is preliminary data.</text>
</comment>
<accession>A0AAV0EGP8</accession>
<dbReference type="GO" id="GO:0009570">
    <property type="term" value="C:chloroplast stroma"/>
    <property type="evidence" value="ECO:0007669"/>
    <property type="project" value="TreeGrafter"/>
</dbReference>
<keyword evidence="2 8" id="KW-0479">Metal-binding</keyword>
<evidence type="ECO:0000256" key="3">
    <source>
        <dbReference type="ARBA" id="ARBA00022964"/>
    </source>
</evidence>
<sequence length="547" mass="61530">MGRKEDDGPVELKAGGIVVVNPKPQGSMISSAIDWLEWMIVKIMHDSSKPLPYLSGNFAPAPEETAPCKDLPVIGQLPECLNGEFVRLGPNPNFTPVAGYHWFDGDGMIHGLRIKDGKATYVSRFVKTSRLMQEQFFGGAKFMKIGDLKGLFGLVMVYMQMLRAKLKVLDVSYGTGTANTALIYHHRKLLALSEGDKPYVVKVLEDGDLQTLGMLDYDERLSHSITAHPKIDPITGEMFTFGYSTTAPYLTYRVVSKDGVMHEPVPITIPEPVMMHDFAITENYAIFMDLPLYFRPKEMVRNKEFIFKFDSTKKARFGVLPRYAKNEMLIKWFELPNCFIFHNANAWEEGDEVVLITCRIENLDVDMVNGAVKDYLDNFANELYEMRFNMKSGQASQKKLSESAVDIPTVNENYTGRKQRYVYGTILNSIAKVKGIIKFDLHAEPQTEKTQLEVGGNVQGIFDLGPAKFGSEAVFITRQTSSTCEEDDGYLIFFVHDENTGKSAVEVIDAKTMSSDPVAVVELPKRVPYGFHAFFVTEEQLQNQAET</sequence>
<name>A0AAV0EGP8_9ASTE</name>
<dbReference type="Pfam" id="PF03055">
    <property type="entry name" value="RPE65"/>
    <property type="match status" value="1"/>
</dbReference>
<evidence type="ECO:0000256" key="4">
    <source>
        <dbReference type="ARBA" id="ARBA00023002"/>
    </source>
</evidence>
<keyword evidence="4" id="KW-0560">Oxidoreductase</keyword>
<dbReference type="EC" id="1.14.99.n4" evidence="6"/>
<dbReference type="Proteomes" id="UP001152523">
    <property type="component" value="Unassembled WGS sequence"/>
</dbReference>
<evidence type="ECO:0000313" key="11">
    <source>
        <dbReference type="Proteomes" id="UP001152523"/>
    </source>
</evidence>
<evidence type="ECO:0000313" key="9">
    <source>
        <dbReference type="EMBL" id="CAH9085572.1"/>
    </source>
</evidence>
<keyword evidence="11" id="KW-1185">Reference proteome</keyword>
<dbReference type="GO" id="GO:0010436">
    <property type="term" value="F:carotenoid dioxygenase activity"/>
    <property type="evidence" value="ECO:0007669"/>
    <property type="project" value="TreeGrafter"/>
</dbReference>